<dbReference type="RefSeq" id="WP_386408362.1">
    <property type="nucleotide sequence ID" value="NZ_JBHTJH010000017.1"/>
</dbReference>
<keyword evidence="2" id="KW-1185">Reference proteome</keyword>
<comment type="caution">
    <text evidence="1">The sequence shown here is derived from an EMBL/GenBank/DDBJ whole genome shotgun (WGS) entry which is preliminary data.</text>
</comment>
<dbReference type="EMBL" id="JBHTJH010000017">
    <property type="protein sequence ID" value="MFD0862846.1"/>
    <property type="molecule type" value="Genomic_DNA"/>
</dbReference>
<evidence type="ECO:0000313" key="2">
    <source>
        <dbReference type="Proteomes" id="UP001596978"/>
    </source>
</evidence>
<organism evidence="1 2">
    <name type="scientific">Sungkyunkwania multivorans</name>
    <dbReference type="NCBI Taxonomy" id="1173618"/>
    <lineage>
        <taxon>Bacteria</taxon>
        <taxon>Pseudomonadati</taxon>
        <taxon>Bacteroidota</taxon>
        <taxon>Flavobacteriia</taxon>
        <taxon>Flavobacteriales</taxon>
        <taxon>Flavobacteriaceae</taxon>
        <taxon>Sungkyunkwania</taxon>
    </lineage>
</organism>
<sequence>MKNEEVHRVYEELCSFYQGLKAEVIVAEALKKSKLTINYFDIYNKSTFARSYRRDIVDFELNTLDKSADRIRLNLARNGIYDKLPEGLFHEQVKGGEEVEFSQVRAKNKTQEKEARDFFAPLENEFFLQKVNVEENERKFIDKFTDLNDRFFYDFWQLDERLPKRYTSKLLKLLPYAHQIAGNLEVMAVCLERILGERTEITRNDKTVKFRGESNKVTRQLGLNMTLGLDETRVRYPAVDIIIGPIKKENVEVFVLKETRRFIEVFCDYFLPLEFEYDIVVEVSEKENNFVLEATNNPRMGLTTAI</sequence>
<dbReference type="Proteomes" id="UP001596978">
    <property type="component" value="Unassembled WGS sequence"/>
</dbReference>
<reference evidence="2" key="1">
    <citation type="journal article" date="2019" name="Int. J. Syst. Evol. Microbiol.">
        <title>The Global Catalogue of Microorganisms (GCM) 10K type strain sequencing project: providing services to taxonomists for standard genome sequencing and annotation.</title>
        <authorList>
            <consortium name="The Broad Institute Genomics Platform"/>
            <consortium name="The Broad Institute Genome Sequencing Center for Infectious Disease"/>
            <person name="Wu L."/>
            <person name="Ma J."/>
        </authorList>
    </citation>
    <scope>NUCLEOTIDE SEQUENCE [LARGE SCALE GENOMIC DNA]</scope>
    <source>
        <strain evidence="2">CCUG 62952</strain>
    </source>
</reference>
<protein>
    <submittedName>
        <fullName evidence="1">Uncharacterized protein</fullName>
    </submittedName>
</protein>
<evidence type="ECO:0000313" key="1">
    <source>
        <dbReference type="EMBL" id="MFD0862846.1"/>
    </source>
</evidence>
<proteinExistence type="predicted"/>
<accession>A0ABW3D1J8</accession>
<gene>
    <name evidence="1" type="ORF">ACFQ1M_11590</name>
</gene>
<name>A0ABW3D1J8_9FLAO</name>